<sequence length="82" mass="8807">MLGQTVERQKLWWVRMQAAFCNGEATGKKPDDDFTGRKSPGNEAESATPRGKDPPALHLPRQGDPGAACHSYSNVAGGDTTH</sequence>
<feature type="region of interest" description="Disordered" evidence="1">
    <location>
        <begin position="22"/>
        <end position="82"/>
    </location>
</feature>
<dbReference type="AlphaFoldDB" id="A0AAV1IE11"/>
<evidence type="ECO:0000313" key="3">
    <source>
        <dbReference type="Proteomes" id="UP001314263"/>
    </source>
</evidence>
<dbReference type="Proteomes" id="UP001314263">
    <property type="component" value="Unassembled WGS sequence"/>
</dbReference>
<gene>
    <name evidence="2" type="ORF">CVIRNUC_008147</name>
</gene>
<keyword evidence="3" id="KW-1185">Reference proteome</keyword>
<organism evidence="2 3">
    <name type="scientific">Coccomyxa viridis</name>
    <dbReference type="NCBI Taxonomy" id="1274662"/>
    <lineage>
        <taxon>Eukaryota</taxon>
        <taxon>Viridiplantae</taxon>
        <taxon>Chlorophyta</taxon>
        <taxon>core chlorophytes</taxon>
        <taxon>Trebouxiophyceae</taxon>
        <taxon>Trebouxiophyceae incertae sedis</taxon>
        <taxon>Coccomyxaceae</taxon>
        <taxon>Coccomyxa</taxon>
    </lineage>
</organism>
<comment type="caution">
    <text evidence="2">The sequence shown here is derived from an EMBL/GenBank/DDBJ whole genome shotgun (WGS) entry which is preliminary data.</text>
</comment>
<feature type="compositionally biased region" description="Basic and acidic residues" evidence="1">
    <location>
        <begin position="26"/>
        <end position="36"/>
    </location>
</feature>
<reference evidence="2 3" key="1">
    <citation type="submission" date="2023-10" db="EMBL/GenBank/DDBJ databases">
        <authorList>
            <person name="Maclean D."/>
            <person name="Macfadyen A."/>
        </authorList>
    </citation>
    <scope>NUCLEOTIDE SEQUENCE [LARGE SCALE GENOMIC DNA]</scope>
</reference>
<evidence type="ECO:0000313" key="2">
    <source>
        <dbReference type="EMBL" id="CAK0784942.1"/>
    </source>
</evidence>
<name>A0AAV1IE11_9CHLO</name>
<evidence type="ECO:0000256" key="1">
    <source>
        <dbReference type="SAM" id="MobiDB-lite"/>
    </source>
</evidence>
<proteinExistence type="predicted"/>
<accession>A0AAV1IE11</accession>
<protein>
    <submittedName>
        <fullName evidence="2">Uncharacterized protein</fullName>
    </submittedName>
</protein>
<dbReference type="EMBL" id="CAUYUE010000011">
    <property type="protein sequence ID" value="CAK0784942.1"/>
    <property type="molecule type" value="Genomic_DNA"/>
</dbReference>